<evidence type="ECO:0000313" key="10">
    <source>
        <dbReference type="Proteomes" id="UP000076878"/>
    </source>
</evidence>
<dbReference type="STRING" id="640938.TR210_2458"/>
<organism evidence="8 10">
    <name type="scientific">Trichococcus ilyis</name>
    <dbReference type="NCBI Taxonomy" id="640938"/>
    <lineage>
        <taxon>Bacteria</taxon>
        <taxon>Bacillati</taxon>
        <taxon>Bacillota</taxon>
        <taxon>Bacilli</taxon>
        <taxon>Lactobacillales</taxon>
        <taxon>Carnobacteriaceae</taxon>
        <taxon>Trichococcus</taxon>
    </lineage>
</organism>
<sequence>MHKDLMKEQERVHRVIEVINKERTRLAEQVEEKSEKQRQQLKESKEIKISQGSSESVWESSAELRAFEQELMIRNNELQNNAERVAVLEKMQDEPYFGRIDYHDEYGNETIYIGIGSLFEKDENLIVDWRSPIASLYYEGSKGEKVKLMIADQPMTYGVDLKRQFLIRHAEIVRMMDTDNVMGDPYLLEVLEGPSSYQMGTVVSTLQKEQNQIVRETKAAVTLIEGVAGSGKTVVLMQKIAYLLYAFRDQLQSEEIVLFSPNKIFQEYVSQVLPALGELNVGNTTFSEFMERKVTGFSLRADHADSLAKVTVLKGSLAFYEALQKYGALLKKRYLKFADIRFRDEIILSQEEIESAFYSIDSQGALASKLDILQRHLLQRVERIKQSQKGKPWVDKEMVAMSDLDLYRYEKETHNQKAMEDAMTADILEDAFEPVVARIEALAFIRYKNQYIHFLRAVPKLLSLDDFGLDEEEWRTHIALVAEHMAEKRVLLEDLDAYYSLRLLLKGPSSDMKYQYICLDEVQDFSPFQLQMLQHAYPSARFILSGDLNQNILNRRLSFDDLRTIFSESKFSSYRLLTSYRSTNEIVRFSESFIEGEKPEGTYIRSGKKPEVLLTEDGGLDMGYIRQKVEASVAAGLRVAFISRNAEDAERISQELTLVGIDYKLVQQDTDNSHHPVLILPARLAKGLEFDVVFAVCHYPAKAAQNELQILYTICTRAMHELYLTVSGKEPGLLERVNPDYYDVRKM</sequence>
<proteinExistence type="predicted"/>
<dbReference type="SUPFAM" id="SSF52540">
    <property type="entry name" value="P-loop containing nucleoside triphosphate hydrolases"/>
    <property type="match status" value="1"/>
</dbReference>
<evidence type="ECO:0000256" key="2">
    <source>
        <dbReference type="ARBA" id="ARBA00022801"/>
    </source>
</evidence>
<evidence type="ECO:0000259" key="7">
    <source>
        <dbReference type="PROSITE" id="PS51198"/>
    </source>
</evidence>
<keyword evidence="2 5" id="KW-0378">Hydrolase</keyword>
<dbReference type="Pfam" id="PF13538">
    <property type="entry name" value="UvrD_C_2"/>
    <property type="match status" value="1"/>
</dbReference>
<evidence type="ECO:0000256" key="5">
    <source>
        <dbReference type="PROSITE-ProRule" id="PRU00560"/>
    </source>
</evidence>
<dbReference type="InterPro" id="IPR000212">
    <property type="entry name" value="DNA_helicase_UvrD/REP"/>
</dbReference>
<feature type="region of interest" description="Disordered" evidence="6">
    <location>
        <begin position="27"/>
        <end position="47"/>
    </location>
</feature>
<dbReference type="OrthoDB" id="9787585at2"/>
<dbReference type="GO" id="GO:0000725">
    <property type="term" value="P:recombinational repair"/>
    <property type="evidence" value="ECO:0007669"/>
    <property type="project" value="TreeGrafter"/>
</dbReference>
<dbReference type="Proteomes" id="UP000199280">
    <property type="component" value="Unassembled WGS sequence"/>
</dbReference>
<dbReference type="PROSITE" id="PS51198">
    <property type="entry name" value="UVRD_HELICASE_ATP_BIND"/>
    <property type="match status" value="1"/>
</dbReference>
<dbReference type="EMBL" id="FNYT01000024">
    <property type="protein sequence ID" value="SEJ73838.1"/>
    <property type="molecule type" value="Genomic_DNA"/>
</dbReference>
<evidence type="ECO:0000313" key="8">
    <source>
        <dbReference type="EMBL" id="CZR07569.1"/>
    </source>
</evidence>
<keyword evidence="4 5" id="KW-0067">ATP-binding</keyword>
<evidence type="ECO:0000256" key="4">
    <source>
        <dbReference type="ARBA" id="ARBA00022840"/>
    </source>
</evidence>
<dbReference type="GO" id="GO:0005524">
    <property type="term" value="F:ATP binding"/>
    <property type="evidence" value="ECO:0007669"/>
    <property type="project" value="UniProtKB-UniRule"/>
</dbReference>
<reference evidence="9 11" key="2">
    <citation type="submission" date="2016-10" db="EMBL/GenBank/DDBJ databases">
        <authorList>
            <person name="Varghese N."/>
            <person name="Submissions S."/>
        </authorList>
    </citation>
    <scope>NUCLEOTIDE SEQUENCE [LARGE SCALE GENOMIC DNA]</scope>
    <source>
        <strain evidence="9 11">DSM 22150</strain>
    </source>
</reference>
<dbReference type="InterPro" id="IPR027785">
    <property type="entry name" value="UvrD-like_helicase_C"/>
</dbReference>
<evidence type="ECO:0000256" key="3">
    <source>
        <dbReference type="ARBA" id="ARBA00022806"/>
    </source>
</evidence>
<feature type="binding site" evidence="5">
    <location>
        <begin position="226"/>
        <end position="233"/>
    </location>
    <ligand>
        <name>ATP</name>
        <dbReference type="ChEBI" id="CHEBI:30616"/>
    </ligand>
</feature>
<dbReference type="NCBIfam" id="NF041464">
    <property type="entry name" value="HelD_BACSU"/>
    <property type="match status" value="1"/>
</dbReference>
<gene>
    <name evidence="9" type="ORF">SAMN05216375_12414</name>
    <name evidence="8" type="ORF">TR210_2458</name>
</gene>
<name>A0A143Z5A6_9LACT</name>
<dbReference type="InterPro" id="IPR014016">
    <property type="entry name" value="UvrD-like_ATP-bd"/>
</dbReference>
<accession>A0A143Z5A6</accession>
<keyword evidence="11" id="KW-1185">Reference proteome</keyword>
<dbReference type="EMBL" id="FJNB01000022">
    <property type="protein sequence ID" value="CZR07569.1"/>
    <property type="molecule type" value="Genomic_DNA"/>
</dbReference>
<dbReference type="GO" id="GO:0003677">
    <property type="term" value="F:DNA binding"/>
    <property type="evidence" value="ECO:0007669"/>
    <property type="project" value="InterPro"/>
</dbReference>
<dbReference type="GO" id="GO:0005829">
    <property type="term" value="C:cytosol"/>
    <property type="evidence" value="ECO:0007669"/>
    <property type="project" value="TreeGrafter"/>
</dbReference>
<evidence type="ECO:0000256" key="1">
    <source>
        <dbReference type="ARBA" id="ARBA00022741"/>
    </source>
</evidence>
<reference evidence="8 10" key="1">
    <citation type="submission" date="2016-02" db="EMBL/GenBank/DDBJ databases">
        <authorList>
            <person name="Wen L."/>
            <person name="He K."/>
            <person name="Yang H."/>
        </authorList>
    </citation>
    <scope>NUCLEOTIDE SEQUENCE [LARGE SCALE GENOMIC DNA]</scope>
    <source>
        <strain evidence="8">Trichococcus_R210</strain>
    </source>
</reference>
<dbReference type="PANTHER" id="PTHR11070:SF17">
    <property type="entry name" value="DNA HELICASE IV"/>
    <property type="match status" value="1"/>
</dbReference>
<dbReference type="GO" id="GO:0043138">
    <property type="term" value="F:3'-5' DNA helicase activity"/>
    <property type="evidence" value="ECO:0007669"/>
    <property type="project" value="TreeGrafter"/>
</dbReference>
<dbReference type="Proteomes" id="UP000076878">
    <property type="component" value="Unassembled WGS sequence"/>
</dbReference>
<feature type="domain" description="UvrD-like helicase ATP-binding" evidence="7">
    <location>
        <begin position="205"/>
        <end position="583"/>
    </location>
</feature>
<evidence type="ECO:0000313" key="11">
    <source>
        <dbReference type="Proteomes" id="UP000199280"/>
    </source>
</evidence>
<protein>
    <submittedName>
        <fullName evidence="9">DNA helicase-2 / ATP-dependent DNA helicase PcrA</fullName>
    </submittedName>
</protein>
<dbReference type="PANTHER" id="PTHR11070">
    <property type="entry name" value="UVRD / RECB / PCRA DNA HELICASE FAMILY MEMBER"/>
    <property type="match status" value="1"/>
</dbReference>
<dbReference type="AlphaFoldDB" id="A0A143Z5A6"/>
<evidence type="ECO:0000313" key="9">
    <source>
        <dbReference type="EMBL" id="SEJ73838.1"/>
    </source>
</evidence>
<dbReference type="InterPro" id="IPR027417">
    <property type="entry name" value="P-loop_NTPase"/>
</dbReference>
<dbReference type="Gene3D" id="3.40.50.300">
    <property type="entry name" value="P-loop containing nucleotide triphosphate hydrolases"/>
    <property type="match status" value="3"/>
</dbReference>
<dbReference type="Pfam" id="PF00580">
    <property type="entry name" value="UvrD-helicase"/>
    <property type="match status" value="1"/>
</dbReference>
<keyword evidence="1 5" id="KW-0547">Nucleotide-binding</keyword>
<dbReference type="InterPro" id="IPR048228">
    <property type="entry name" value="HelD_bacillota"/>
</dbReference>
<evidence type="ECO:0000256" key="6">
    <source>
        <dbReference type="SAM" id="MobiDB-lite"/>
    </source>
</evidence>
<dbReference type="GO" id="GO:0016787">
    <property type="term" value="F:hydrolase activity"/>
    <property type="evidence" value="ECO:0007669"/>
    <property type="project" value="UniProtKB-UniRule"/>
</dbReference>
<keyword evidence="3 5" id="KW-0347">Helicase</keyword>
<dbReference type="RefSeq" id="WP_131814083.1">
    <property type="nucleotide sequence ID" value="NZ_FJNB01000022.1"/>
</dbReference>